<feature type="transmembrane region" description="Helical" evidence="7">
    <location>
        <begin position="224"/>
        <end position="249"/>
    </location>
</feature>
<dbReference type="GO" id="GO:0022857">
    <property type="term" value="F:transmembrane transporter activity"/>
    <property type="evidence" value="ECO:0007669"/>
    <property type="project" value="InterPro"/>
</dbReference>
<evidence type="ECO:0000256" key="4">
    <source>
        <dbReference type="ARBA" id="ARBA00022692"/>
    </source>
</evidence>
<dbReference type="InterPro" id="IPR011701">
    <property type="entry name" value="MFS"/>
</dbReference>
<feature type="transmembrane region" description="Helical" evidence="7">
    <location>
        <begin position="261"/>
        <end position="279"/>
    </location>
</feature>
<dbReference type="PANTHER" id="PTHR23514:SF3">
    <property type="entry name" value="BYPASS OF STOP CODON PROTEIN 6"/>
    <property type="match status" value="1"/>
</dbReference>
<dbReference type="PROSITE" id="PS50850">
    <property type="entry name" value="MFS"/>
    <property type="match status" value="1"/>
</dbReference>
<dbReference type="EMBL" id="JAQQAL010000012">
    <property type="protein sequence ID" value="MDC7226494.1"/>
    <property type="molecule type" value="Genomic_DNA"/>
</dbReference>
<keyword evidence="5 7" id="KW-1133">Transmembrane helix</keyword>
<dbReference type="Gene3D" id="1.20.1250.20">
    <property type="entry name" value="MFS general substrate transporter like domains"/>
    <property type="match status" value="2"/>
</dbReference>
<feature type="transmembrane region" description="Helical" evidence="7">
    <location>
        <begin position="139"/>
        <end position="157"/>
    </location>
</feature>
<name>A0AAJ1IE50_9SPIO</name>
<feature type="transmembrane region" description="Helical" evidence="7">
    <location>
        <begin position="286"/>
        <end position="308"/>
    </location>
</feature>
<feature type="transmembrane region" description="Helical" evidence="7">
    <location>
        <begin position="372"/>
        <end position="394"/>
    </location>
</feature>
<evidence type="ECO:0000256" key="3">
    <source>
        <dbReference type="ARBA" id="ARBA00022448"/>
    </source>
</evidence>
<dbReference type="Proteomes" id="UP001221217">
    <property type="component" value="Unassembled WGS sequence"/>
</dbReference>
<evidence type="ECO:0000256" key="5">
    <source>
        <dbReference type="ARBA" id="ARBA00022989"/>
    </source>
</evidence>
<evidence type="ECO:0000259" key="8">
    <source>
        <dbReference type="PROSITE" id="PS50850"/>
    </source>
</evidence>
<gene>
    <name evidence="9" type="ORF">PQJ61_06995</name>
</gene>
<feature type="transmembrane region" description="Helical" evidence="7">
    <location>
        <begin position="169"/>
        <end position="188"/>
    </location>
</feature>
<evidence type="ECO:0000256" key="1">
    <source>
        <dbReference type="ARBA" id="ARBA00004127"/>
    </source>
</evidence>
<keyword evidence="3" id="KW-0813">Transport</keyword>
<dbReference type="PANTHER" id="PTHR23514">
    <property type="entry name" value="BYPASS OF STOP CODON PROTEIN 6"/>
    <property type="match status" value="1"/>
</dbReference>
<proteinExistence type="inferred from homology"/>
<feature type="transmembrane region" description="Helical" evidence="7">
    <location>
        <begin position="109"/>
        <end position="127"/>
    </location>
</feature>
<keyword evidence="6 7" id="KW-0472">Membrane</keyword>
<dbReference type="Pfam" id="PF07690">
    <property type="entry name" value="MFS_1"/>
    <property type="match status" value="1"/>
</dbReference>
<comment type="subcellular location">
    <subcellularLocation>
        <location evidence="1">Endomembrane system</location>
        <topology evidence="1">Multi-pass membrane protein</topology>
    </subcellularLocation>
</comment>
<evidence type="ECO:0000313" key="10">
    <source>
        <dbReference type="Proteomes" id="UP001221217"/>
    </source>
</evidence>
<feature type="transmembrane region" description="Helical" evidence="7">
    <location>
        <begin position="314"/>
        <end position="333"/>
    </location>
</feature>
<organism evidence="9 10">
    <name type="scientific">Candidatus Thalassospirochaeta sargassi</name>
    <dbReference type="NCBI Taxonomy" id="3119039"/>
    <lineage>
        <taxon>Bacteria</taxon>
        <taxon>Pseudomonadati</taxon>
        <taxon>Spirochaetota</taxon>
        <taxon>Spirochaetia</taxon>
        <taxon>Spirochaetales</taxon>
        <taxon>Spirochaetaceae</taxon>
        <taxon>Candidatus Thalassospirochaeta</taxon>
    </lineage>
</organism>
<keyword evidence="4 7" id="KW-0812">Transmembrane</keyword>
<dbReference type="InterPro" id="IPR020846">
    <property type="entry name" value="MFS_dom"/>
</dbReference>
<dbReference type="GO" id="GO:0012505">
    <property type="term" value="C:endomembrane system"/>
    <property type="evidence" value="ECO:0007669"/>
    <property type="project" value="UniProtKB-SubCell"/>
</dbReference>
<comment type="similarity">
    <text evidence="2">Belongs to the major facilitator superfamily.</text>
</comment>
<reference evidence="9 10" key="1">
    <citation type="submission" date="2022-12" db="EMBL/GenBank/DDBJ databases">
        <title>Metagenome assembled genome from gulf of manar.</title>
        <authorList>
            <person name="Kohli P."/>
            <person name="Pk S."/>
            <person name="Venkata Ramana C."/>
            <person name="Sasikala C."/>
        </authorList>
    </citation>
    <scope>NUCLEOTIDE SEQUENCE [LARGE SCALE GENOMIC DNA]</scope>
    <source>
        <strain evidence="9">JB008</strain>
    </source>
</reference>
<feature type="transmembrane region" description="Helical" evidence="7">
    <location>
        <begin position="345"/>
        <end position="366"/>
    </location>
</feature>
<evidence type="ECO:0000256" key="7">
    <source>
        <dbReference type="SAM" id="Phobius"/>
    </source>
</evidence>
<sequence>MVKDSLSDAGYRKMMLVICYAVYCMFGLFLGMRTSIFHFVQRDYLDSYSHIATLILVSGVLMQLALYAAGSLSERFGFHRILGLGLFVSAISLALMYLVNSALSFDLTYFFFMVGFGIAMLALNLFVSHLVPQRKGNALLLLHLFFSIGALAGPYWISLMTNAGSTWQAVTALSTIPMFGILVVMVVGGRMNPGFVSGELAVPEATVHVGSAGARFRVLLADPFVWLFAVIFICSQIWEYGIGTWFVIFASKTRGLDAGEAALYLTLFYASYPVIRIVFSRIIHRLNLLAVLTGAFISCIVFGCLGIISGKLIFYSLTGAGIALMYPGIMAAMQHVFGTGSTKKIGFITMAGGMLQYVAIWSVGLLSNSRGIGFGFNSMLFYLVFGAIAAAAIMEKTTKKRK</sequence>
<comment type="caution">
    <text evidence="9">The sequence shown here is derived from an EMBL/GenBank/DDBJ whole genome shotgun (WGS) entry which is preliminary data.</text>
</comment>
<dbReference type="InterPro" id="IPR051788">
    <property type="entry name" value="MFS_Transporter"/>
</dbReference>
<evidence type="ECO:0000313" key="9">
    <source>
        <dbReference type="EMBL" id="MDC7226494.1"/>
    </source>
</evidence>
<feature type="transmembrane region" description="Helical" evidence="7">
    <location>
        <begin position="81"/>
        <end position="103"/>
    </location>
</feature>
<evidence type="ECO:0000256" key="2">
    <source>
        <dbReference type="ARBA" id="ARBA00008335"/>
    </source>
</evidence>
<feature type="domain" description="Major facilitator superfamily (MFS) profile" evidence="8">
    <location>
        <begin position="15"/>
        <end position="402"/>
    </location>
</feature>
<feature type="transmembrane region" description="Helical" evidence="7">
    <location>
        <begin position="15"/>
        <end position="36"/>
    </location>
</feature>
<feature type="transmembrane region" description="Helical" evidence="7">
    <location>
        <begin position="48"/>
        <end position="69"/>
    </location>
</feature>
<accession>A0AAJ1IE50</accession>
<dbReference type="InterPro" id="IPR036259">
    <property type="entry name" value="MFS_trans_sf"/>
</dbReference>
<evidence type="ECO:0000256" key="6">
    <source>
        <dbReference type="ARBA" id="ARBA00023136"/>
    </source>
</evidence>
<dbReference type="AlphaFoldDB" id="A0AAJ1IE50"/>
<dbReference type="GO" id="GO:0016020">
    <property type="term" value="C:membrane"/>
    <property type="evidence" value="ECO:0007669"/>
    <property type="project" value="TreeGrafter"/>
</dbReference>
<protein>
    <submittedName>
        <fullName evidence="9">MFS transporter</fullName>
    </submittedName>
</protein>
<dbReference type="SUPFAM" id="SSF103473">
    <property type="entry name" value="MFS general substrate transporter"/>
    <property type="match status" value="1"/>
</dbReference>